<dbReference type="EMBL" id="BAAAON010000001">
    <property type="protein sequence ID" value="GAA2173185.1"/>
    <property type="molecule type" value="Genomic_DNA"/>
</dbReference>
<gene>
    <name evidence="2" type="ORF">GCM10009784_06540</name>
</gene>
<feature type="transmembrane region" description="Helical" evidence="1">
    <location>
        <begin position="83"/>
        <end position="103"/>
    </location>
</feature>
<protein>
    <submittedName>
        <fullName evidence="2">Uncharacterized protein</fullName>
    </submittedName>
</protein>
<accession>A0ABN3APN2</accession>
<keyword evidence="1" id="KW-0472">Membrane</keyword>
<feature type="transmembrane region" description="Helical" evidence="1">
    <location>
        <begin position="26"/>
        <end position="47"/>
    </location>
</feature>
<feature type="transmembrane region" description="Helical" evidence="1">
    <location>
        <begin position="109"/>
        <end position="129"/>
    </location>
</feature>
<sequence length="142" mass="14502">MDPTGTTEAAQHGLTQTARQAAASPWLIAAIIALSLKAPLIVIGVLNPQGISGIVPPTAVGPGLFLTLAFLGSSIVFLALRSWFGVISTGAYGLYSSIGGALLLNQYPWWAAAIMLTSVGALAFTVLAVRSGTFGRRSSSGS</sequence>
<evidence type="ECO:0000313" key="3">
    <source>
        <dbReference type="Proteomes" id="UP001500974"/>
    </source>
</evidence>
<keyword evidence="1" id="KW-0812">Transmembrane</keyword>
<proteinExistence type="predicted"/>
<keyword evidence="3" id="KW-1185">Reference proteome</keyword>
<keyword evidence="1" id="KW-1133">Transmembrane helix</keyword>
<dbReference type="RefSeq" id="WP_346027448.1">
    <property type="nucleotide sequence ID" value="NZ_BAAAON010000001.1"/>
</dbReference>
<organism evidence="2 3">
    <name type="scientific">Arthrobacter parietis</name>
    <dbReference type="NCBI Taxonomy" id="271434"/>
    <lineage>
        <taxon>Bacteria</taxon>
        <taxon>Bacillati</taxon>
        <taxon>Actinomycetota</taxon>
        <taxon>Actinomycetes</taxon>
        <taxon>Micrococcales</taxon>
        <taxon>Micrococcaceae</taxon>
        <taxon>Arthrobacter</taxon>
    </lineage>
</organism>
<name>A0ABN3APN2_9MICC</name>
<comment type="caution">
    <text evidence="2">The sequence shown here is derived from an EMBL/GenBank/DDBJ whole genome shotgun (WGS) entry which is preliminary data.</text>
</comment>
<reference evidence="2 3" key="1">
    <citation type="journal article" date="2019" name="Int. J. Syst. Evol. Microbiol.">
        <title>The Global Catalogue of Microorganisms (GCM) 10K type strain sequencing project: providing services to taxonomists for standard genome sequencing and annotation.</title>
        <authorList>
            <consortium name="The Broad Institute Genomics Platform"/>
            <consortium name="The Broad Institute Genome Sequencing Center for Infectious Disease"/>
            <person name="Wu L."/>
            <person name="Ma J."/>
        </authorList>
    </citation>
    <scope>NUCLEOTIDE SEQUENCE [LARGE SCALE GENOMIC DNA]</scope>
    <source>
        <strain evidence="2 3">JCM 14917</strain>
    </source>
</reference>
<dbReference type="Proteomes" id="UP001500974">
    <property type="component" value="Unassembled WGS sequence"/>
</dbReference>
<evidence type="ECO:0000313" key="2">
    <source>
        <dbReference type="EMBL" id="GAA2173185.1"/>
    </source>
</evidence>
<feature type="transmembrane region" description="Helical" evidence="1">
    <location>
        <begin position="59"/>
        <end position="78"/>
    </location>
</feature>
<evidence type="ECO:0000256" key="1">
    <source>
        <dbReference type="SAM" id="Phobius"/>
    </source>
</evidence>